<dbReference type="Ensembl" id="ENSDCDT00010067895.1">
    <property type="protein sequence ID" value="ENSDCDP00010057216.1"/>
    <property type="gene ID" value="ENSDCDG00010032450.1"/>
</dbReference>
<keyword evidence="4" id="KW-0732">Signal</keyword>
<name>A0AAY4EJB3_9TELE</name>
<reference evidence="13 14" key="1">
    <citation type="submission" date="2020-06" db="EMBL/GenBank/DDBJ databases">
        <authorList>
            <consortium name="Wellcome Sanger Institute Data Sharing"/>
        </authorList>
    </citation>
    <scope>NUCLEOTIDE SEQUENCE [LARGE SCALE GENOMIC DNA]</scope>
</reference>
<dbReference type="PROSITE" id="PS50835">
    <property type="entry name" value="IG_LIKE"/>
    <property type="match status" value="1"/>
</dbReference>
<dbReference type="Proteomes" id="UP000694580">
    <property type="component" value="Chromosome 10"/>
</dbReference>
<dbReference type="Gene3D" id="2.60.40.10">
    <property type="entry name" value="Immunoglobulins"/>
    <property type="match status" value="1"/>
</dbReference>
<evidence type="ECO:0000256" key="3">
    <source>
        <dbReference type="ARBA" id="ARBA00022692"/>
    </source>
</evidence>
<keyword evidence="14" id="KW-1185">Reference proteome</keyword>
<evidence type="ECO:0000313" key="14">
    <source>
        <dbReference type="Proteomes" id="UP000694580"/>
    </source>
</evidence>
<keyword evidence="2" id="KW-1003">Cell membrane</keyword>
<dbReference type="AlphaFoldDB" id="A0AAY4EJB3"/>
<evidence type="ECO:0000256" key="1">
    <source>
        <dbReference type="ARBA" id="ARBA00004251"/>
    </source>
</evidence>
<evidence type="ECO:0000256" key="4">
    <source>
        <dbReference type="ARBA" id="ARBA00022729"/>
    </source>
</evidence>
<feature type="transmembrane region" description="Helical" evidence="11">
    <location>
        <begin position="208"/>
        <end position="231"/>
    </location>
</feature>
<keyword evidence="5 11" id="KW-1133">Transmembrane helix</keyword>
<proteinExistence type="predicted"/>
<dbReference type="InterPro" id="IPR013151">
    <property type="entry name" value="Immunoglobulin_dom"/>
</dbReference>
<dbReference type="GeneTree" id="ENSGT00390000006349"/>
<evidence type="ECO:0000259" key="12">
    <source>
        <dbReference type="PROSITE" id="PS50835"/>
    </source>
</evidence>
<protein>
    <recommendedName>
        <fullName evidence="10">Transmembrane protein 81</fullName>
    </recommendedName>
</protein>
<evidence type="ECO:0000256" key="5">
    <source>
        <dbReference type="ARBA" id="ARBA00022989"/>
    </source>
</evidence>
<feature type="domain" description="Ig-like" evidence="12">
    <location>
        <begin position="59"/>
        <end position="160"/>
    </location>
</feature>
<comment type="subcellular location">
    <subcellularLocation>
        <location evidence="1">Cell membrane</location>
        <topology evidence="1">Single-pass type I membrane protein</topology>
    </subcellularLocation>
</comment>
<evidence type="ECO:0000256" key="9">
    <source>
        <dbReference type="ARBA" id="ARBA00049937"/>
    </source>
</evidence>
<dbReference type="SMART" id="SM00409">
    <property type="entry name" value="IG"/>
    <property type="match status" value="1"/>
</dbReference>
<reference evidence="13" key="3">
    <citation type="submission" date="2025-09" db="UniProtKB">
        <authorList>
            <consortium name="Ensembl"/>
        </authorList>
    </citation>
    <scope>IDENTIFICATION</scope>
</reference>
<sequence length="239" mass="26415">FTNLKVSVLLGSGGLALKELEELDSVESLVVTHSSPCSATCGLGIRTQELCRAGKGSGPGRCQVRQVSCLDTWQCGLQTLTVPTGQKLTLDCLGEVTEAMGRFSFIVWWRHARGVVTTNSALFVRLKVSSLDHLTLDPVKEEHAGTYRCDVLDSDHRRVKRLYKGLKVINSEILHLDFTQSLNRWEKPRSNSSSSSDHRYPIRVSRDVILGSVSIAASVALVLSMAFFYAFCWGKTPRD</sequence>
<dbReference type="PANTHER" id="PTHR35670">
    <property type="entry name" value="TRANSMEMBRANE PROTEIN 81"/>
    <property type="match status" value="1"/>
</dbReference>
<evidence type="ECO:0000256" key="7">
    <source>
        <dbReference type="ARBA" id="ARBA00023157"/>
    </source>
</evidence>
<dbReference type="InterPro" id="IPR003599">
    <property type="entry name" value="Ig_sub"/>
</dbReference>
<dbReference type="InterPro" id="IPR007110">
    <property type="entry name" value="Ig-like_dom"/>
</dbReference>
<evidence type="ECO:0000256" key="2">
    <source>
        <dbReference type="ARBA" id="ARBA00022475"/>
    </source>
</evidence>
<comment type="function">
    <text evidence="9">Essential fertilization factor required for male fertility. Part of a conserved trimeric sperm complex with the essential fertilization factors IZUMO1 and SPACA6 which bridges sperm and oocyte membranes during fertilization by binding to IZUMO1R/JUNO on the oocyte.</text>
</comment>
<dbReference type="GO" id="GO:0005886">
    <property type="term" value="C:plasma membrane"/>
    <property type="evidence" value="ECO:0007669"/>
    <property type="project" value="UniProtKB-SubCell"/>
</dbReference>
<evidence type="ECO:0000256" key="8">
    <source>
        <dbReference type="ARBA" id="ARBA00023319"/>
    </source>
</evidence>
<evidence type="ECO:0000313" key="13">
    <source>
        <dbReference type="Ensembl" id="ENSDCDP00010057216.1"/>
    </source>
</evidence>
<dbReference type="InterPro" id="IPR036179">
    <property type="entry name" value="Ig-like_dom_sf"/>
</dbReference>
<evidence type="ECO:0000256" key="10">
    <source>
        <dbReference type="ARBA" id="ARBA00050022"/>
    </source>
</evidence>
<keyword evidence="6 11" id="KW-0472">Membrane</keyword>
<organism evidence="13 14">
    <name type="scientific">Denticeps clupeoides</name>
    <name type="common">denticle herring</name>
    <dbReference type="NCBI Taxonomy" id="299321"/>
    <lineage>
        <taxon>Eukaryota</taxon>
        <taxon>Metazoa</taxon>
        <taxon>Chordata</taxon>
        <taxon>Craniata</taxon>
        <taxon>Vertebrata</taxon>
        <taxon>Euteleostomi</taxon>
        <taxon>Actinopterygii</taxon>
        <taxon>Neopterygii</taxon>
        <taxon>Teleostei</taxon>
        <taxon>Clupei</taxon>
        <taxon>Clupeiformes</taxon>
        <taxon>Denticipitoidei</taxon>
        <taxon>Denticipitidae</taxon>
        <taxon>Denticeps</taxon>
    </lineage>
</organism>
<reference evidence="13" key="2">
    <citation type="submission" date="2025-08" db="UniProtKB">
        <authorList>
            <consortium name="Ensembl"/>
        </authorList>
    </citation>
    <scope>IDENTIFICATION</scope>
</reference>
<evidence type="ECO:0000256" key="11">
    <source>
        <dbReference type="SAM" id="Phobius"/>
    </source>
</evidence>
<evidence type="ECO:0000256" key="6">
    <source>
        <dbReference type="ARBA" id="ARBA00023136"/>
    </source>
</evidence>
<keyword evidence="8" id="KW-0393">Immunoglobulin domain</keyword>
<accession>A0AAY4EJB3</accession>
<dbReference type="PANTHER" id="PTHR35670:SF1">
    <property type="entry name" value="TRANSMEMBRANE PROTEIN 81"/>
    <property type="match status" value="1"/>
</dbReference>
<dbReference type="Pfam" id="PF00047">
    <property type="entry name" value="ig"/>
    <property type="match status" value="1"/>
</dbReference>
<keyword evidence="3 11" id="KW-0812">Transmembrane</keyword>
<keyword evidence="7" id="KW-1015">Disulfide bond</keyword>
<dbReference type="InterPro" id="IPR013783">
    <property type="entry name" value="Ig-like_fold"/>
</dbReference>
<dbReference type="SUPFAM" id="SSF48726">
    <property type="entry name" value="Immunoglobulin"/>
    <property type="match status" value="1"/>
</dbReference>
<dbReference type="InterPro" id="IPR039293">
    <property type="entry name" value="TMEM81"/>
</dbReference>